<dbReference type="AlphaFoldDB" id="A0A1Y1HL78"/>
<evidence type="ECO:0000256" key="1">
    <source>
        <dbReference type="SAM" id="MobiDB-lite"/>
    </source>
</evidence>
<evidence type="ECO:0000313" key="2">
    <source>
        <dbReference type="EMBL" id="GAQ78402.1"/>
    </source>
</evidence>
<accession>A0A1Y1HL78</accession>
<dbReference type="EMBL" id="DF236961">
    <property type="protein sequence ID" value="GAQ78402.1"/>
    <property type="molecule type" value="Genomic_DNA"/>
</dbReference>
<name>A0A1Y1HL78_KLENI</name>
<organism evidence="2 3">
    <name type="scientific">Klebsormidium nitens</name>
    <name type="common">Green alga</name>
    <name type="synonym">Ulothrix nitens</name>
    <dbReference type="NCBI Taxonomy" id="105231"/>
    <lineage>
        <taxon>Eukaryota</taxon>
        <taxon>Viridiplantae</taxon>
        <taxon>Streptophyta</taxon>
        <taxon>Klebsormidiophyceae</taxon>
        <taxon>Klebsormidiales</taxon>
        <taxon>Klebsormidiaceae</taxon>
        <taxon>Klebsormidium</taxon>
    </lineage>
</organism>
<reference evidence="2 3" key="1">
    <citation type="journal article" date="2014" name="Nat. Commun.">
        <title>Klebsormidium flaccidum genome reveals primary factors for plant terrestrial adaptation.</title>
        <authorList>
            <person name="Hori K."/>
            <person name="Maruyama F."/>
            <person name="Fujisawa T."/>
            <person name="Togashi T."/>
            <person name="Yamamoto N."/>
            <person name="Seo M."/>
            <person name="Sato S."/>
            <person name="Yamada T."/>
            <person name="Mori H."/>
            <person name="Tajima N."/>
            <person name="Moriyama T."/>
            <person name="Ikeuchi M."/>
            <person name="Watanabe M."/>
            <person name="Wada H."/>
            <person name="Kobayashi K."/>
            <person name="Saito M."/>
            <person name="Masuda T."/>
            <person name="Sasaki-Sekimoto Y."/>
            <person name="Mashiguchi K."/>
            <person name="Awai K."/>
            <person name="Shimojima M."/>
            <person name="Masuda S."/>
            <person name="Iwai M."/>
            <person name="Nobusawa T."/>
            <person name="Narise T."/>
            <person name="Kondo S."/>
            <person name="Saito H."/>
            <person name="Sato R."/>
            <person name="Murakawa M."/>
            <person name="Ihara Y."/>
            <person name="Oshima-Yamada Y."/>
            <person name="Ohtaka K."/>
            <person name="Satoh M."/>
            <person name="Sonobe K."/>
            <person name="Ishii M."/>
            <person name="Ohtani R."/>
            <person name="Kanamori-Sato M."/>
            <person name="Honoki R."/>
            <person name="Miyazaki D."/>
            <person name="Mochizuki H."/>
            <person name="Umetsu J."/>
            <person name="Higashi K."/>
            <person name="Shibata D."/>
            <person name="Kamiya Y."/>
            <person name="Sato N."/>
            <person name="Nakamura Y."/>
            <person name="Tabata S."/>
            <person name="Ida S."/>
            <person name="Kurokawa K."/>
            <person name="Ohta H."/>
        </authorList>
    </citation>
    <scope>NUCLEOTIDE SEQUENCE [LARGE SCALE GENOMIC DNA]</scope>
    <source>
        <strain evidence="2 3">NIES-2285</strain>
    </source>
</reference>
<dbReference type="Proteomes" id="UP000054558">
    <property type="component" value="Unassembled WGS sequence"/>
</dbReference>
<keyword evidence="3" id="KW-1185">Reference proteome</keyword>
<evidence type="ECO:0000313" key="3">
    <source>
        <dbReference type="Proteomes" id="UP000054558"/>
    </source>
</evidence>
<proteinExistence type="predicted"/>
<gene>
    <name evidence="2" type="ORF">KFL_000120480</name>
</gene>
<sequence length="248" mass="27361">MSGSVIGLSAKHGVHSQVKGLDLRPVKPWAIDKLPGVGHFPLQQFLQSSRRPPKEWAGSRPLQPRCALLTAAELPGGGGGELNLFQKLATVWKIFFPSPKKKEKVSARAMAKTRLMQTLGEEEFGLTQQQISAIGQQIGRVLEDFVELDAAPGKEAPVLESKLEGRGRLKVMFKVRRVKPAAEDGWFGDEDSQEWSPYMAGNDAFPNRSLGSDSNEAKDSFALRGKGDSFEWLDSHTLVLREHEQDSD</sequence>
<protein>
    <submittedName>
        <fullName evidence="2">Uncharacterized protein</fullName>
    </submittedName>
</protein>
<feature type="region of interest" description="Disordered" evidence="1">
    <location>
        <begin position="198"/>
        <end position="218"/>
    </location>
</feature>